<keyword evidence="2" id="KW-1185">Reference proteome</keyword>
<organism evidence="1 2">
    <name type="scientific">Linderina pennispora</name>
    <dbReference type="NCBI Taxonomy" id="61395"/>
    <lineage>
        <taxon>Eukaryota</taxon>
        <taxon>Fungi</taxon>
        <taxon>Fungi incertae sedis</taxon>
        <taxon>Zoopagomycota</taxon>
        <taxon>Kickxellomycotina</taxon>
        <taxon>Kickxellomycetes</taxon>
        <taxon>Kickxellales</taxon>
        <taxon>Kickxellaceae</taxon>
        <taxon>Linderina</taxon>
    </lineage>
</organism>
<accession>A0A1Y1WKW8</accession>
<dbReference type="EMBL" id="MCFD01000001">
    <property type="protein sequence ID" value="ORX73846.1"/>
    <property type="molecule type" value="Genomic_DNA"/>
</dbReference>
<dbReference type="AlphaFoldDB" id="A0A1Y1WKW8"/>
<evidence type="ECO:0000313" key="2">
    <source>
        <dbReference type="Proteomes" id="UP000193922"/>
    </source>
</evidence>
<reference evidence="1 2" key="1">
    <citation type="submission" date="2016-07" db="EMBL/GenBank/DDBJ databases">
        <title>Pervasive Adenine N6-methylation of Active Genes in Fungi.</title>
        <authorList>
            <consortium name="DOE Joint Genome Institute"/>
            <person name="Mondo S.J."/>
            <person name="Dannebaum R.O."/>
            <person name="Kuo R.C."/>
            <person name="Labutti K."/>
            <person name="Haridas S."/>
            <person name="Kuo A."/>
            <person name="Salamov A."/>
            <person name="Ahrendt S.R."/>
            <person name="Lipzen A."/>
            <person name="Sullivan W."/>
            <person name="Andreopoulos W.B."/>
            <person name="Clum A."/>
            <person name="Lindquist E."/>
            <person name="Daum C."/>
            <person name="Ramamoorthy G.K."/>
            <person name="Gryganskyi A."/>
            <person name="Culley D."/>
            <person name="Magnuson J.K."/>
            <person name="James T.Y."/>
            <person name="O'Malley M.A."/>
            <person name="Stajich J.E."/>
            <person name="Spatafora J.W."/>
            <person name="Visel A."/>
            <person name="Grigoriev I.V."/>
        </authorList>
    </citation>
    <scope>NUCLEOTIDE SEQUENCE [LARGE SCALE GENOMIC DNA]</scope>
    <source>
        <strain evidence="1 2">ATCC 12442</strain>
    </source>
</reference>
<name>A0A1Y1WKW8_9FUNG</name>
<dbReference type="Proteomes" id="UP000193922">
    <property type="component" value="Unassembled WGS sequence"/>
</dbReference>
<dbReference type="RefSeq" id="XP_040747057.1">
    <property type="nucleotide sequence ID" value="XM_040891722.1"/>
</dbReference>
<protein>
    <submittedName>
        <fullName evidence="1">Uncharacterized protein</fullName>
    </submittedName>
</protein>
<sequence length="163" mass="17671">MIFPTARFCATCIPSIFANTIFRSFRGVGFKGVPGTGHIACLVVHAEQMAARLFIDTSSFEVIQSDTVVPEAGSCFSGAHVNYIIGVRFVNNYMGVFVSPFTQAHNGVVVNNATGNEWHAVKLLRQNTNMLTSAISDDFAIVNEKQMHILIPSGNLSSTCVKL</sequence>
<evidence type="ECO:0000313" key="1">
    <source>
        <dbReference type="EMBL" id="ORX73846.1"/>
    </source>
</evidence>
<dbReference type="GeneID" id="63808370"/>
<proteinExistence type="predicted"/>
<comment type="caution">
    <text evidence="1">The sequence shown here is derived from an EMBL/GenBank/DDBJ whole genome shotgun (WGS) entry which is preliminary data.</text>
</comment>
<gene>
    <name evidence="1" type="ORF">DL89DRAFT_4822</name>
</gene>